<keyword evidence="3 8" id="KW-0436">Ligase</keyword>
<comment type="function">
    <text evidence="8">Involved in bacteriochlorophyll biosynthesis; introduces a magnesium ion into protoporphyrin IX to yield Mg-protoporphyrin IX.</text>
</comment>
<keyword evidence="4 8" id="KW-0547">Nucleotide-binding</keyword>
<dbReference type="GO" id="GO:0005524">
    <property type="term" value="F:ATP binding"/>
    <property type="evidence" value="ECO:0007669"/>
    <property type="project" value="UniProtKB-UniRule"/>
</dbReference>
<accession>A0A1H2QIX5</accession>
<reference evidence="11 12" key="1">
    <citation type="submission" date="2016-10" db="EMBL/GenBank/DDBJ databases">
        <authorList>
            <person name="de Groot N.N."/>
        </authorList>
    </citation>
    <scope>NUCLEOTIDE SEQUENCE [LARGE SCALE GENOMIC DNA]</scope>
    <source>
        <strain evidence="11 12">CGMCC 1.8894</strain>
    </source>
</reference>
<dbReference type="Gene3D" id="3.40.50.410">
    <property type="entry name" value="von Willebrand factor, type A domain"/>
    <property type="match status" value="1"/>
</dbReference>
<dbReference type="NCBIfam" id="TIGR02031">
    <property type="entry name" value="BchD-ChlD"/>
    <property type="match status" value="1"/>
</dbReference>
<evidence type="ECO:0000256" key="6">
    <source>
        <dbReference type="ARBA" id="ARBA00023171"/>
    </source>
</evidence>
<evidence type="ECO:0000313" key="12">
    <source>
        <dbReference type="Proteomes" id="UP000198539"/>
    </source>
</evidence>
<evidence type="ECO:0000256" key="2">
    <source>
        <dbReference type="ARBA" id="ARBA00022531"/>
    </source>
</evidence>
<evidence type="ECO:0000256" key="5">
    <source>
        <dbReference type="ARBA" id="ARBA00022840"/>
    </source>
</evidence>
<keyword evidence="8" id="KW-0077">Bacteriochlorophyll biosynthesis</keyword>
<keyword evidence="6 8" id="KW-0149">Chlorophyll biosynthesis</keyword>
<dbReference type="SUPFAM" id="SSF52540">
    <property type="entry name" value="P-loop containing nucleoside triphosphate hydrolases"/>
    <property type="match status" value="1"/>
</dbReference>
<dbReference type="EMBL" id="FNOM01000001">
    <property type="protein sequence ID" value="SDW07035.1"/>
    <property type="molecule type" value="Genomic_DNA"/>
</dbReference>
<dbReference type="PANTHER" id="PTHR43473">
    <property type="entry name" value="MAGNESIUM-CHELATASE SUBUNIT CHLD, CHLOROPLASTIC"/>
    <property type="match status" value="1"/>
</dbReference>
<keyword evidence="12" id="KW-1185">Reference proteome</keyword>
<evidence type="ECO:0000256" key="8">
    <source>
        <dbReference type="RuleBase" id="RU362087"/>
    </source>
</evidence>
<dbReference type="SMART" id="SM00327">
    <property type="entry name" value="VWA"/>
    <property type="match status" value="1"/>
</dbReference>
<dbReference type="SUPFAM" id="SSF53300">
    <property type="entry name" value="vWA-like"/>
    <property type="match status" value="1"/>
</dbReference>
<dbReference type="Proteomes" id="UP000198539">
    <property type="component" value="Unassembled WGS sequence"/>
</dbReference>
<evidence type="ECO:0000256" key="7">
    <source>
        <dbReference type="ARBA" id="ARBA00048693"/>
    </source>
</evidence>
<dbReference type="Pfam" id="PF17863">
    <property type="entry name" value="AAA_lid_2"/>
    <property type="match status" value="1"/>
</dbReference>
<comment type="similarity">
    <text evidence="1 8">Belongs to the Mg-chelatase subunits D/I family.</text>
</comment>
<dbReference type="InterPro" id="IPR011776">
    <property type="entry name" value="Mg_chelatase_ATPase-dsu"/>
</dbReference>
<dbReference type="AlphaFoldDB" id="A0A1H2QIX5"/>
<dbReference type="UniPathway" id="UPA00669"/>
<feature type="domain" description="VWFA" evidence="10">
    <location>
        <begin position="388"/>
        <end position="567"/>
    </location>
</feature>
<dbReference type="Gene3D" id="1.10.8.80">
    <property type="entry name" value="Magnesium chelatase subunit I, C-Terminal domain"/>
    <property type="match status" value="1"/>
</dbReference>
<feature type="region of interest" description="Disordered" evidence="9">
    <location>
        <begin position="313"/>
        <end position="340"/>
    </location>
</feature>
<dbReference type="GO" id="GO:0015979">
    <property type="term" value="P:photosynthesis"/>
    <property type="evidence" value="ECO:0007669"/>
    <property type="project" value="UniProtKB-UniRule"/>
</dbReference>
<dbReference type="EC" id="6.6.1.1" evidence="8"/>
<dbReference type="GO" id="GO:0016851">
    <property type="term" value="F:magnesium chelatase activity"/>
    <property type="evidence" value="ECO:0007669"/>
    <property type="project" value="UniProtKB-UniRule"/>
</dbReference>
<name>A0A1H2QIX5_9RHOB</name>
<evidence type="ECO:0000256" key="3">
    <source>
        <dbReference type="ARBA" id="ARBA00022598"/>
    </source>
</evidence>
<keyword evidence="2 8" id="KW-0602">Photosynthesis</keyword>
<dbReference type="InterPro" id="IPR002035">
    <property type="entry name" value="VWF_A"/>
</dbReference>
<keyword evidence="5 8" id="KW-0067">ATP-binding</keyword>
<dbReference type="NCBIfam" id="NF009943">
    <property type="entry name" value="PRK13406.1"/>
    <property type="match status" value="1"/>
</dbReference>
<dbReference type="PANTHER" id="PTHR43473:SF2">
    <property type="entry name" value="MAGNESIUM-CHELATASE SUBUNIT CHLD, CHLOROPLASTIC"/>
    <property type="match status" value="1"/>
</dbReference>
<evidence type="ECO:0000313" key="11">
    <source>
        <dbReference type="EMBL" id="SDW07035.1"/>
    </source>
</evidence>
<evidence type="ECO:0000256" key="4">
    <source>
        <dbReference type="ARBA" id="ARBA00022741"/>
    </source>
</evidence>
<dbReference type="InterPro" id="IPR041628">
    <property type="entry name" value="ChlI/MoxR_AAA_lid"/>
</dbReference>
<dbReference type="STRING" id="564137.SAMN04488238_10121"/>
<organism evidence="11 12">
    <name type="scientific">Roseicitreum antarcticum</name>
    <dbReference type="NCBI Taxonomy" id="564137"/>
    <lineage>
        <taxon>Bacteria</taxon>
        <taxon>Pseudomonadati</taxon>
        <taxon>Pseudomonadota</taxon>
        <taxon>Alphaproteobacteria</taxon>
        <taxon>Rhodobacterales</taxon>
        <taxon>Paracoccaceae</taxon>
        <taxon>Roseicitreum</taxon>
    </lineage>
</organism>
<protein>
    <recommendedName>
        <fullName evidence="8">Mg-protoporphyrin IX chelatase</fullName>
        <ecNumber evidence="8">6.6.1.1</ecNumber>
    </recommendedName>
</protein>
<dbReference type="Pfam" id="PF13519">
    <property type="entry name" value="VWA_2"/>
    <property type="match status" value="1"/>
</dbReference>
<feature type="compositionally biased region" description="Basic residues" evidence="9">
    <location>
        <begin position="323"/>
        <end position="334"/>
    </location>
</feature>
<evidence type="ECO:0000256" key="9">
    <source>
        <dbReference type="SAM" id="MobiDB-lite"/>
    </source>
</evidence>
<feature type="compositionally biased region" description="Acidic residues" evidence="9">
    <location>
        <begin position="249"/>
        <end position="276"/>
    </location>
</feature>
<dbReference type="PROSITE" id="PS50234">
    <property type="entry name" value="VWFA"/>
    <property type="match status" value="1"/>
</dbReference>
<evidence type="ECO:0000259" key="10">
    <source>
        <dbReference type="PROSITE" id="PS50234"/>
    </source>
</evidence>
<sequence>MPEATETSAATDPGGIWARLDLALTLLSIDPGGLGGLWLRARASPLRDRALAGLARVALPQRRLAANMGDDALFGGVDLTATLAEGRVVMQAGIFAQPSALVLPMAERSPPGLAARLALALDSGVGHCLTALDEGAEEAELLPPALADRLAFHIDLTDLRHAASRDLAAHDYAAARARLAGVALPDGAVEDLTLVAVQLGIPSLRAPLLALRAARAHAALMGNRVVGPDDLAAAVQLVFTPRATRVPETPEEDDQPEDPPEQPADPPDESPADEGDQEKLPDLPAEVLLEAVKALLPPDLLATLAAGQAARVAKSGGAGAAKKGNRRGRPKPSRPGRLDGQARLDLVATLRAAAPWQPLRRASAPDRLLHIRPADLRVKQFEEKSDRLLIFTVDASGSAAFTRLAEAKGAVELMLAEAYARRDHVALIAFRGPGAEVLLPPTRSLVQTKRRLAGLPGGGGTPLAAGLQAAMQVAVQARGRGMQPTVLVLTDGRANIALDGRADRVQAGGDAQTMARALRAQAFPGLIIDMGPRPEAGLKALAGLMDAPYLALPRANAARLSGAIGAVLGDG</sequence>
<feature type="region of interest" description="Disordered" evidence="9">
    <location>
        <begin position="242"/>
        <end position="279"/>
    </location>
</feature>
<dbReference type="InterPro" id="IPR036465">
    <property type="entry name" value="vWFA_dom_sf"/>
</dbReference>
<dbReference type="InterPro" id="IPR027417">
    <property type="entry name" value="P-loop_NTPase"/>
</dbReference>
<evidence type="ECO:0000256" key="1">
    <source>
        <dbReference type="ARBA" id="ARBA00005799"/>
    </source>
</evidence>
<gene>
    <name evidence="11" type="ORF">SAMN04488238_10121</name>
</gene>
<comment type="pathway">
    <text evidence="8">Porphyrin-containing compound metabolism; bacteriochlorophyll biosynthesis.</text>
</comment>
<dbReference type="RefSeq" id="WP_223814140.1">
    <property type="nucleotide sequence ID" value="NZ_CP061498.1"/>
</dbReference>
<dbReference type="GO" id="GO:0030494">
    <property type="term" value="P:bacteriochlorophyll biosynthetic process"/>
    <property type="evidence" value="ECO:0007669"/>
    <property type="project" value="UniProtKB-UniPathway"/>
</dbReference>
<comment type="catalytic activity">
    <reaction evidence="7 8">
        <text>protoporphyrin IX + Mg(2+) + ATP + H2O = Mg-protoporphyrin IX + ADP + phosphate + 3 H(+)</text>
        <dbReference type="Rhea" id="RHEA:13961"/>
        <dbReference type="ChEBI" id="CHEBI:15377"/>
        <dbReference type="ChEBI" id="CHEBI:15378"/>
        <dbReference type="ChEBI" id="CHEBI:18420"/>
        <dbReference type="ChEBI" id="CHEBI:30616"/>
        <dbReference type="ChEBI" id="CHEBI:43474"/>
        <dbReference type="ChEBI" id="CHEBI:57306"/>
        <dbReference type="ChEBI" id="CHEBI:60492"/>
        <dbReference type="ChEBI" id="CHEBI:456216"/>
        <dbReference type="EC" id="6.6.1.1"/>
    </reaction>
</comment>
<proteinExistence type="inferred from homology"/>